<dbReference type="AlphaFoldDB" id="A0A5C5XU38"/>
<evidence type="ECO:0000256" key="3">
    <source>
        <dbReference type="PROSITE-ProRule" id="PRU00433"/>
    </source>
</evidence>
<evidence type="ECO:0000256" key="4">
    <source>
        <dbReference type="SAM" id="MobiDB-lite"/>
    </source>
</evidence>
<proteinExistence type="predicted"/>
<feature type="domain" description="Cytochrome c" evidence="5">
    <location>
        <begin position="132"/>
        <end position="256"/>
    </location>
</feature>
<name>A0A5C5XU38_9BACT</name>
<gene>
    <name evidence="6" type="ORF">CA85_29310</name>
</gene>
<keyword evidence="3" id="KW-0349">Heme</keyword>
<organism evidence="6 7">
    <name type="scientific">Allorhodopirellula solitaria</name>
    <dbReference type="NCBI Taxonomy" id="2527987"/>
    <lineage>
        <taxon>Bacteria</taxon>
        <taxon>Pseudomonadati</taxon>
        <taxon>Planctomycetota</taxon>
        <taxon>Planctomycetia</taxon>
        <taxon>Pirellulales</taxon>
        <taxon>Pirellulaceae</taxon>
        <taxon>Allorhodopirellula</taxon>
    </lineage>
</organism>
<evidence type="ECO:0000313" key="7">
    <source>
        <dbReference type="Proteomes" id="UP000318053"/>
    </source>
</evidence>
<dbReference type="GO" id="GO:0020037">
    <property type="term" value="F:heme binding"/>
    <property type="evidence" value="ECO:0007669"/>
    <property type="project" value="InterPro"/>
</dbReference>
<feature type="compositionally biased region" description="Basic and acidic residues" evidence="4">
    <location>
        <begin position="417"/>
        <end position="431"/>
    </location>
</feature>
<protein>
    <recommendedName>
        <fullName evidence="5">Cytochrome c domain-containing protein</fullName>
    </recommendedName>
</protein>
<reference evidence="6 7" key="1">
    <citation type="submission" date="2019-02" db="EMBL/GenBank/DDBJ databases">
        <title>Deep-cultivation of Planctomycetes and their phenomic and genomic characterization uncovers novel biology.</title>
        <authorList>
            <person name="Wiegand S."/>
            <person name="Jogler M."/>
            <person name="Boedeker C."/>
            <person name="Pinto D."/>
            <person name="Vollmers J."/>
            <person name="Rivas-Marin E."/>
            <person name="Kohn T."/>
            <person name="Peeters S.H."/>
            <person name="Heuer A."/>
            <person name="Rast P."/>
            <person name="Oberbeckmann S."/>
            <person name="Bunk B."/>
            <person name="Jeske O."/>
            <person name="Meyerdierks A."/>
            <person name="Storesund J.E."/>
            <person name="Kallscheuer N."/>
            <person name="Luecker S."/>
            <person name="Lage O.M."/>
            <person name="Pohl T."/>
            <person name="Merkel B.J."/>
            <person name="Hornburger P."/>
            <person name="Mueller R.-W."/>
            <person name="Bruemmer F."/>
            <person name="Labrenz M."/>
            <person name="Spormann A.M."/>
            <person name="Op Den Camp H."/>
            <person name="Overmann J."/>
            <person name="Amann R."/>
            <person name="Jetten M.S.M."/>
            <person name="Mascher T."/>
            <person name="Medema M.H."/>
            <person name="Devos D.P."/>
            <person name="Kaster A.-K."/>
            <person name="Ovreas L."/>
            <person name="Rohde M."/>
            <person name="Galperin M.Y."/>
            <person name="Jogler C."/>
        </authorList>
    </citation>
    <scope>NUCLEOTIDE SEQUENCE [LARGE SCALE GENOMIC DNA]</scope>
    <source>
        <strain evidence="6 7">CA85</strain>
    </source>
</reference>
<dbReference type="GO" id="GO:0009055">
    <property type="term" value="F:electron transfer activity"/>
    <property type="evidence" value="ECO:0007669"/>
    <property type="project" value="InterPro"/>
</dbReference>
<accession>A0A5C5XU38</accession>
<feature type="region of interest" description="Disordered" evidence="4">
    <location>
        <begin position="417"/>
        <end position="443"/>
    </location>
</feature>
<evidence type="ECO:0000256" key="2">
    <source>
        <dbReference type="ARBA" id="ARBA00023004"/>
    </source>
</evidence>
<dbReference type="GO" id="GO:0046872">
    <property type="term" value="F:metal ion binding"/>
    <property type="evidence" value="ECO:0007669"/>
    <property type="project" value="UniProtKB-KW"/>
</dbReference>
<dbReference type="RefSeq" id="WP_186774930.1">
    <property type="nucleotide sequence ID" value="NZ_SJPK01000006.1"/>
</dbReference>
<dbReference type="EMBL" id="SJPK01000006">
    <property type="protein sequence ID" value="TWT66069.1"/>
    <property type="molecule type" value="Genomic_DNA"/>
</dbReference>
<comment type="caution">
    <text evidence="6">The sequence shown here is derived from an EMBL/GenBank/DDBJ whole genome shotgun (WGS) entry which is preliminary data.</text>
</comment>
<dbReference type="Proteomes" id="UP000318053">
    <property type="component" value="Unassembled WGS sequence"/>
</dbReference>
<evidence type="ECO:0000313" key="6">
    <source>
        <dbReference type="EMBL" id="TWT66069.1"/>
    </source>
</evidence>
<dbReference type="InterPro" id="IPR009056">
    <property type="entry name" value="Cyt_c-like_dom"/>
</dbReference>
<keyword evidence="7" id="KW-1185">Reference proteome</keyword>
<keyword evidence="2 3" id="KW-0408">Iron</keyword>
<sequence length="443" mass="50139">MNPVRAIVFWGLWVPLSTLVMTSPVEAQFTVDIDIEEPPFQYSETVGENRVTRLMEKLKSKEVELEYTRERGYLESLLAALDIPPSSQTLVFSKTSMQVRHISRRNPRAVYFNDDTYLAWINGSSLVEISTADPLLGAAFYTVDMVPWRANLERQNYDCLACHATSLTQGLPGHTVRSVMPSYDGSFDAQSETFITSDASPFPQRWGGWYVTGIHGEMQHMGNTYVRGGKLDISDNGNRMNLRDDFDTSNYLSPSSDIVALMVLEHQTQMHNTLVRANFFNRQRKYDAEQLDADEQDDAESNAQLQMIASEVVDRLLFREEAKLTDQVRGSVVFAHDFQSRGPFDSQGRSLRNFDLKTRLFQFPCSYLIYSDAFSSLDLELRLEIVRQLQSALTAEPDADDHLSARDRASILEILSETHSDFSRGPAERSVEQPAELPAISGD</sequence>
<dbReference type="PROSITE" id="PS51007">
    <property type="entry name" value="CYTC"/>
    <property type="match status" value="1"/>
</dbReference>
<evidence type="ECO:0000259" key="5">
    <source>
        <dbReference type="PROSITE" id="PS51007"/>
    </source>
</evidence>
<keyword evidence="1 3" id="KW-0479">Metal-binding</keyword>
<evidence type="ECO:0000256" key="1">
    <source>
        <dbReference type="ARBA" id="ARBA00022723"/>
    </source>
</evidence>